<gene>
    <name evidence="1" type="ORF">GJV85_06495</name>
</gene>
<proteinExistence type="predicted"/>
<evidence type="ECO:0000313" key="1">
    <source>
        <dbReference type="EMBL" id="QSZ41771.1"/>
    </source>
</evidence>
<dbReference type="AlphaFoldDB" id="A0A975B041"/>
<dbReference type="RefSeq" id="WP_207563055.1">
    <property type="nucleotide sequence ID" value="NZ_CP046072.1"/>
</dbReference>
<dbReference type="Proteomes" id="UP000671852">
    <property type="component" value="Chromosome"/>
</dbReference>
<reference evidence="1" key="2">
    <citation type="submission" date="2021-04" db="EMBL/GenBank/DDBJ databases">
        <title>Isolation and characterization of a novel species of the genus Sulfurimonas.</title>
        <authorList>
            <person name="Fukui M."/>
        </authorList>
    </citation>
    <scope>NUCLEOTIDE SEQUENCE</scope>
    <source>
        <strain evidence="1">H1576</strain>
    </source>
</reference>
<keyword evidence="2" id="KW-1185">Reference proteome</keyword>
<organism evidence="1 2">
    <name type="scientific">Sulfurimonas aquatica</name>
    <dbReference type="NCBI Taxonomy" id="2672570"/>
    <lineage>
        <taxon>Bacteria</taxon>
        <taxon>Pseudomonadati</taxon>
        <taxon>Campylobacterota</taxon>
        <taxon>Epsilonproteobacteria</taxon>
        <taxon>Campylobacterales</taxon>
        <taxon>Sulfurimonadaceae</taxon>
        <taxon>Sulfurimonas</taxon>
    </lineage>
</organism>
<dbReference type="KEGG" id="saqt:GJV85_06495"/>
<sequence>MNFEEIPESKLSSMANEMMDNLMDASTSIDYERHVKDFTDRLKNIVTKEYLIKVCEEYQKEKGFFAERNLITVLRRPNSAMVIWKQKFTKVSGEYLAQMIIVHQNGRFLVDHTWVI</sequence>
<name>A0A975B041_9BACT</name>
<reference evidence="1" key="1">
    <citation type="submission" date="2019-11" db="EMBL/GenBank/DDBJ databases">
        <authorList>
            <person name="Kojima H."/>
        </authorList>
    </citation>
    <scope>NUCLEOTIDE SEQUENCE</scope>
    <source>
        <strain evidence="1">H1576</strain>
    </source>
</reference>
<accession>A0A975B041</accession>
<dbReference type="EMBL" id="CP046072">
    <property type="protein sequence ID" value="QSZ41771.1"/>
    <property type="molecule type" value="Genomic_DNA"/>
</dbReference>
<protein>
    <submittedName>
        <fullName evidence="1">Uncharacterized protein</fullName>
    </submittedName>
</protein>
<evidence type="ECO:0000313" key="2">
    <source>
        <dbReference type="Proteomes" id="UP000671852"/>
    </source>
</evidence>